<dbReference type="Proteomes" id="UP000215590">
    <property type="component" value="Unassembled WGS sequence"/>
</dbReference>
<evidence type="ECO:0000313" key="1">
    <source>
        <dbReference type="EMBL" id="OYR22337.1"/>
    </source>
</evidence>
<comment type="caution">
    <text evidence="1">The sequence shown here is derived from an EMBL/GenBank/DDBJ whole genome shotgun (WGS) entry which is preliminary data.</text>
</comment>
<keyword evidence="2" id="KW-1185">Reference proteome</keyword>
<gene>
    <name evidence="1" type="ORF">CEV31_0256</name>
</gene>
<evidence type="ECO:0000313" key="2">
    <source>
        <dbReference type="Proteomes" id="UP000215590"/>
    </source>
</evidence>
<reference evidence="1 2" key="1">
    <citation type="submission" date="2017-07" db="EMBL/GenBank/DDBJ databases">
        <title>Phylogenetic study on the rhizospheric bacterium Ochrobactrum sp. A44.</title>
        <authorList>
            <person name="Krzyzanowska D.M."/>
            <person name="Ossowicki A."/>
            <person name="Rajewska M."/>
            <person name="Maciag T."/>
            <person name="Kaczynski Z."/>
            <person name="Czerwicka M."/>
            <person name="Jafra S."/>
        </authorList>
    </citation>
    <scope>NUCLEOTIDE SEQUENCE [LARGE SCALE GENOMIC DNA]</scope>
    <source>
        <strain evidence="1 2">DSM 7216</strain>
    </source>
</reference>
<proteinExistence type="predicted"/>
<dbReference type="EMBL" id="NNRJ01000007">
    <property type="protein sequence ID" value="OYR22337.1"/>
    <property type="molecule type" value="Genomic_DNA"/>
</dbReference>
<protein>
    <submittedName>
        <fullName evidence="1">Uncharacterized protein</fullName>
    </submittedName>
</protein>
<accession>A0A256G5E8</accession>
<name>A0A256G5E8_9HYPH</name>
<sequence>MYRIFSNIFGIQIFRQYMVVSLIKTSASVLFEKNHLPTIAQVARLRWHVYDSYI</sequence>
<organism evidence="1 2">
    <name type="scientific">Brucella thiophenivorans</name>
    <dbReference type="NCBI Taxonomy" id="571255"/>
    <lineage>
        <taxon>Bacteria</taxon>
        <taxon>Pseudomonadati</taxon>
        <taxon>Pseudomonadota</taxon>
        <taxon>Alphaproteobacteria</taxon>
        <taxon>Hyphomicrobiales</taxon>
        <taxon>Brucellaceae</taxon>
        <taxon>Brucella/Ochrobactrum group</taxon>
        <taxon>Brucella</taxon>
    </lineage>
</organism>
<dbReference type="AlphaFoldDB" id="A0A256G5E8"/>